<feature type="region of interest" description="Disordered" evidence="1">
    <location>
        <begin position="1"/>
        <end position="20"/>
    </location>
</feature>
<proteinExistence type="predicted"/>
<dbReference type="AlphaFoldDB" id="A0A1D3DAY4"/>
<evidence type="ECO:0000259" key="2">
    <source>
        <dbReference type="PROSITE" id="PS50013"/>
    </source>
</evidence>
<evidence type="ECO:0000313" key="3">
    <source>
        <dbReference type="EMBL" id="OEH80610.1"/>
    </source>
</evidence>
<dbReference type="InterPro" id="IPR023780">
    <property type="entry name" value="Chromo_domain"/>
</dbReference>
<dbReference type="InterPro" id="IPR000953">
    <property type="entry name" value="Chromo/chromo_shadow_dom"/>
</dbReference>
<feature type="region of interest" description="Disordered" evidence="1">
    <location>
        <begin position="362"/>
        <end position="494"/>
    </location>
</feature>
<feature type="domain" description="Chromo" evidence="2">
    <location>
        <begin position="23"/>
        <end position="86"/>
    </location>
</feature>
<name>A0A1D3DAY4_9EIME</name>
<feature type="region of interest" description="Disordered" evidence="1">
    <location>
        <begin position="536"/>
        <end position="558"/>
    </location>
</feature>
<dbReference type="SUPFAM" id="SSF54160">
    <property type="entry name" value="Chromo domain-like"/>
    <property type="match status" value="1"/>
</dbReference>
<protein>
    <recommendedName>
        <fullName evidence="2">Chromo domain-containing protein</fullName>
    </recommendedName>
</protein>
<feature type="compositionally biased region" description="Low complexity" evidence="1">
    <location>
        <begin position="117"/>
        <end position="126"/>
    </location>
</feature>
<comment type="caution">
    <text evidence="3">The sequence shown here is derived from an EMBL/GenBank/DDBJ whole genome shotgun (WGS) entry which is preliminary data.</text>
</comment>
<dbReference type="Gene3D" id="2.40.50.40">
    <property type="match status" value="1"/>
</dbReference>
<feature type="compositionally biased region" description="Polar residues" evidence="1">
    <location>
        <begin position="434"/>
        <end position="443"/>
    </location>
</feature>
<dbReference type="EMBL" id="JROU02000030">
    <property type="protein sequence ID" value="OEH80610.1"/>
    <property type="molecule type" value="Genomic_DNA"/>
</dbReference>
<keyword evidence="4" id="KW-1185">Reference proteome</keyword>
<dbReference type="CDD" id="cd00024">
    <property type="entry name" value="CD_CSD"/>
    <property type="match status" value="1"/>
</dbReference>
<feature type="compositionally biased region" description="Polar residues" evidence="1">
    <location>
        <begin position="541"/>
        <end position="558"/>
    </location>
</feature>
<dbReference type="VEuPathDB" id="ToxoDB:cyc_08579"/>
<dbReference type="InterPro" id="IPR016197">
    <property type="entry name" value="Chromo-like_dom_sf"/>
</dbReference>
<evidence type="ECO:0000256" key="1">
    <source>
        <dbReference type="SAM" id="MobiDB-lite"/>
    </source>
</evidence>
<accession>A0A1D3DAY4</accession>
<evidence type="ECO:0000313" key="4">
    <source>
        <dbReference type="Proteomes" id="UP000095192"/>
    </source>
</evidence>
<dbReference type="InParanoid" id="A0A1D3DAY4"/>
<dbReference type="Proteomes" id="UP000095192">
    <property type="component" value="Unassembled WGS sequence"/>
</dbReference>
<dbReference type="PROSITE" id="PS50013">
    <property type="entry name" value="CHROMO_2"/>
    <property type="match status" value="1"/>
</dbReference>
<gene>
    <name evidence="3" type="ORF">cyc_08579</name>
</gene>
<feature type="compositionally biased region" description="Polar residues" evidence="1">
    <location>
        <begin position="386"/>
        <end position="424"/>
    </location>
</feature>
<feature type="region of interest" description="Disordered" evidence="1">
    <location>
        <begin position="104"/>
        <end position="130"/>
    </location>
</feature>
<reference evidence="3 4" key="1">
    <citation type="journal article" date="2016" name="BMC Genomics">
        <title>Comparative genomics reveals Cyclospora cayetanensis possesses coccidia-like metabolism and invasion components but unique surface antigens.</title>
        <authorList>
            <person name="Liu S."/>
            <person name="Wang L."/>
            <person name="Zheng H."/>
            <person name="Xu Z."/>
            <person name="Roellig D.M."/>
            <person name="Li N."/>
            <person name="Frace M.A."/>
            <person name="Tang K."/>
            <person name="Arrowood M.J."/>
            <person name="Moss D.M."/>
            <person name="Zhang L."/>
            <person name="Feng Y."/>
            <person name="Xiao L."/>
        </authorList>
    </citation>
    <scope>NUCLEOTIDE SEQUENCE [LARGE SCALE GENOMIC DNA]</scope>
    <source>
        <strain evidence="3 4">CHN_HEN01</strain>
    </source>
</reference>
<dbReference type="Pfam" id="PF00385">
    <property type="entry name" value="Chromo"/>
    <property type="match status" value="1"/>
</dbReference>
<organism evidence="3 4">
    <name type="scientific">Cyclospora cayetanensis</name>
    <dbReference type="NCBI Taxonomy" id="88456"/>
    <lineage>
        <taxon>Eukaryota</taxon>
        <taxon>Sar</taxon>
        <taxon>Alveolata</taxon>
        <taxon>Apicomplexa</taxon>
        <taxon>Conoidasida</taxon>
        <taxon>Coccidia</taxon>
        <taxon>Eucoccidiorida</taxon>
        <taxon>Eimeriorina</taxon>
        <taxon>Eimeriidae</taxon>
        <taxon>Cyclospora</taxon>
    </lineage>
</organism>
<sequence>MPSTKKLAGKAAGKPRNAKNTTYQVRDIRGYRIDNKVEKFFVLWLDYADEDSTWEPWSSLSDLGGELRKKMDALRDRYNESIKRLESLREGLATAREEASQAARSLADYATAPPVKSSQTSRSSSSGDVEVLRLEVSSPVSRGEETSYSEGGGKSVVVGALKAPGREGEREQTQALRQELLQRVGVSRIATRNLRCYVSNLERYSSAEVHSCALLSTQEWESYPKFVDWGTDAHGGLLLRLAYLQVNFTPVPFNVALLRRALSPDTRFAMSRKFLEALAEWQLSRLLGYDCVLMPNDDFLSRLDCSKKLLQHWQWMRKRLLPSGLLLQLRDPVKNAVFVAFRASREQLEDFLREMAEQRVSRKLKKAAASPETSAASRIVKEERYSQTPLQERQSQQPSNAASLIQETSQRQPTNSPYSASSRSPLEACVASCRSDSPPQQQKQADEDGVLLSEDKPRETRRKRMRCMQSGPEALLEDGESAVVKSSSNTGARPVPASADVVVAYAWLRAEEAAVTHALEVVKHAEETATSFAMGGHAPATSVTQSRSHSLTMETQPV</sequence>